<keyword evidence="3" id="KW-1185">Reference proteome</keyword>
<protein>
    <submittedName>
        <fullName evidence="2">Putative flap endonuclease-1-like 5' DNA nuclease</fullName>
    </submittedName>
</protein>
<sequence>MSLFACCFWWFVLGLLLGWLLNWLLSRWLRKDPPAPAAAFDSTSRRSQGAYTPPDETPRASSAPVDLYSSEVKSETPRVYSSGIDLPLPAAQAAAARVFTVTTDPAAAIPIDLSAARLSGFVLKHADDLTIVEGIGPKINELLLGAGVVTFAQLSRRSVDELRAILDSGGPNFKIANPGNWAQQAGLAAANRWSELRTLQDRLNAGVEPTDND</sequence>
<gene>
    <name evidence="2" type="ORF">DFR29_10119</name>
</gene>
<dbReference type="Proteomes" id="UP000295293">
    <property type="component" value="Unassembled WGS sequence"/>
</dbReference>
<dbReference type="OrthoDB" id="1493222at2"/>
<accession>A0A4R6Z932</accession>
<comment type="caution">
    <text evidence="2">The sequence shown here is derived from an EMBL/GenBank/DDBJ whole genome shotgun (WGS) entry which is preliminary data.</text>
</comment>
<feature type="region of interest" description="Disordered" evidence="1">
    <location>
        <begin position="37"/>
        <end position="70"/>
    </location>
</feature>
<keyword evidence="2" id="KW-0255">Endonuclease</keyword>
<dbReference type="Gene3D" id="1.10.150.20">
    <property type="entry name" value="5' to 3' exonuclease, C-terminal subdomain"/>
    <property type="match status" value="1"/>
</dbReference>
<reference evidence="2 3" key="1">
    <citation type="submission" date="2019-03" db="EMBL/GenBank/DDBJ databases">
        <title>Genomic Encyclopedia of Type Strains, Phase IV (KMG-IV): sequencing the most valuable type-strain genomes for metagenomic binning, comparative biology and taxonomic classification.</title>
        <authorList>
            <person name="Goeker M."/>
        </authorList>
    </citation>
    <scope>NUCLEOTIDE SEQUENCE [LARGE SCALE GENOMIC DNA]</scope>
    <source>
        <strain evidence="2 3">DSM 21667</strain>
    </source>
</reference>
<name>A0A4R6Z932_9GAMM</name>
<evidence type="ECO:0000256" key="1">
    <source>
        <dbReference type="SAM" id="MobiDB-lite"/>
    </source>
</evidence>
<evidence type="ECO:0000313" key="2">
    <source>
        <dbReference type="EMBL" id="TDR48401.1"/>
    </source>
</evidence>
<dbReference type="AlphaFoldDB" id="A0A4R6Z932"/>
<dbReference type="GO" id="GO:0004519">
    <property type="term" value="F:endonuclease activity"/>
    <property type="evidence" value="ECO:0007669"/>
    <property type="project" value="UniProtKB-KW"/>
</dbReference>
<dbReference type="EMBL" id="SNZH01000001">
    <property type="protein sequence ID" value="TDR48401.1"/>
    <property type="molecule type" value="Genomic_DNA"/>
</dbReference>
<keyword evidence="2" id="KW-0378">Hydrolase</keyword>
<organism evidence="2 3">
    <name type="scientific">Tahibacter aquaticus</name>
    <dbReference type="NCBI Taxonomy" id="520092"/>
    <lineage>
        <taxon>Bacteria</taxon>
        <taxon>Pseudomonadati</taxon>
        <taxon>Pseudomonadota</taxon>
        <taxon>Gammaproteobacteria</taxon>
        <taxon>Lysobacterales</taxon>
        <taxon>Rhodanobacteraceae</taxon>
        <taxon>Tahibacter</taxon>
    </lineage>
</organism>
<feature type="compositionally biased region" description="Polar residues" evidence="1">
    <location>
        <begin position="41"/>
        <end position="50"/>
    </location>
</feature>
<proteinExistence type="predicted"/>
<evidence type="ECO:0000313" key="3">
    <source>
        <dbReference type="Proteomes" id="UP000295293"/>
    </source>
</evidence>
<dbReference type="RefSeq" id="WP_133816532.1">
    <property type="nucleotide sequence ID" value="NZ_SNZH01000001.1"/>
</dbReference>
<keyword evidence="2" id="KW-0540">Nuclease</keyword>